<dbReference type="Pfam" id="PF01336">
    <property type="entry name" value="tRNA_anti-codon"/>
    <property type="match status" value="1"/>
</dbReference>
<dbReference type="InterPro" id="IPR004365">
    <property type="entry name" value="NA-bd_OB_tRNA"/>
</dbReference>
<dbReference type="PANTHER" id="PTHR32294">
    <property type="entry name" value="DNA POLYMERASE III SUBUNIT ALPHA"/>
    <property type="match status" value="1"/>
</dbReference>
<dbReference type="InterPro" id="IPR029460">
    <property type="entry name" value="DNAPol_HHH"/>
</dbReference>
<dbReference type="InterPro" id="IPR023073">
    <property type="entry name" value="DnaE2"/>
</dbReference>
<dbReference type="GO" id="GO:0005737">
    <property type="term" value="C:cytoplasm"/>
    <property type="evidence" value="ECO:0007669"/>
    <property type="project" value="UniProtKB-SubCell"/>
</dbReference>
<keyword evidence="5" id="KW-0963">Cytoplasm</keyword>
<dbReference type="GO" id="GO:0003887">
    <property type="term" value="F:DNA-directed DNA polymerase activity"/>
    <property type="evidence" value="ECO:0007669"/>
    <property type="project" value="UniProtKB-KW"/>
</dbReference>
<dbReference type="HAMAP" id="MF_01902">
    <property type="entry name" value="DNApol_error_prone"/>
    <property type="match status" value="1"/>
</dbReference>
<dbReference type="Pfam" id="PF02811">
    <property type="entry name" value="PHP"/>
    <property type="match status" value="1"/>
</dbReference>
<protein>
    <recommendedName>
        <fullName evidence="4">Error-prone DNA polymerase</fullName>
        <ecNumber evidence="3">2.7.7.7</ecNumber>
    </recommendedName>
</protein>
<dbReference type="RefSeq" id="WP_132324398.1">
    <property type="nucleotide sequence ID" value="NZ_FWZT01000027.1"/>
</dbReference>
<evidence type="ECO:0000256" key="11">
    <source>
        <dbReference type="ARBA" id="ARBA00023204"/>
    </source>
</evidence>
<keyword evidence="7" id="KW-0548">Nucleotidyltransferase</keyword>
<dbReference type="GO" id="GO:0006260">
    <property type="term" value="P:DNA replication"/>
    <property type="evidence" value="ECO:0007669"/>
    <property type="project" value="UniProtKB-KW"/>
</dbReference>
<dbReference type="InterPro" id="IPR011708">
    <property type="entry name" value="DNA_pol3_alpha_NTPase_dom"/>
</dbReference>
<name>A0A1Y6CS98_9BACT</name>
<dbReference type="InterPro" id="IPR003141">
    <property type="entry name" value="Pol/His_phosphatase_N"/>
</dbReference>
<keyword evidence="10" id="KW-0239">DNA-directed DNA polymerase</keyword>
<dbReference type="NCBIfam" id="TIGR00594">
    <property type="entry name" value="polc"/>
    <property type="match status" value="1"/>
</dbReference>
<evidence type="ECO:0000259" key="13">
    <source>
        <dbReference type="SMART" id="SM00481"/>
    </source>
</evidence>
<accession>A0A1Y6CS98</accession>
<evidence type="ECO:0000256" key="9">
    <source>
        <dbReference type="ARBA" id="ARBA00022763"/>
    </source>
</evidence>
<dbReference type="NCBIfam" id="NF004225">
    <property type="entry name" value="PRK05672.1"/>
    <property type="match status" value="1"/>
</dbReference>
<sequence>MAYSLKNIPWVEWICHSNFSFLTGASHPEDYILRASELSYRGIGICDYDGLYGVVRAHRQWETMGKPLKLIIGAEVHLAPHHKLPITLRDSLVLKASSYEGYQNLCVILSRVHHQSKTEGFITLDDLASMPVVDLVCIQPMRGIIRREGVPAAREHYYKLKEIFGQRLSLTVSRHLNPAEDRWIEPTLALGQSLEIPILMSQDAFFHRPQEKDLCDVVQAIRLNKTVAESVPHMFANDERSLHNLNELHARYHELPCFHDALAHSLDLLDSFQFDLRELKYSYPQEMIPDGFTSQSYLEHLVWEAFETYASCKDHLRDVIRKELQLIRILEFADYFLTVWDIVQWARKKNILCQGRGSAANSTVCFMLGITSVDPSLFELLFERFLSLERGDPPDIDVDFEHERREEVIQYIYERYGRPRAAMVANVITFRSRGAIRSVGKALGISEHTLSAAAKSQEDIHSYRKSPGQRLEKLQQEEGRDIPWQLWSNLSERLKGFPRHMGLHSGGFIISQHPLDSIVPQEPATMEGRTVVQWAKDDIEYLNLFKIDVLALGMLTVLKRCIEMAKSHYQRNLSLAEIPQGDEETYAMIQRAETVGTFQIESRAQMSMLPRLRPKTFYDLVVQIGIIRPGPIQGGLIHPFLRRRDGLEEVIYPHPKLKPILERTQGVPIFQEQVMRVAMAVGNFSPGEADQLRKQIGSWSINKNMGPLIQKLEQGMRQNGIKEIFVQQIIGHLRGFADYGFPESHAASFALLAYASSYFKCHLREVFYTSLINSQPMGFYSVHALLQSARREGSIIRPISLNQSQWLSTLEHIEGDQFAIRLGFHLVRGLSKNGGQALLQLREKHGTWSDLYKYLQQNPLNRSDLTALVAADSFADLGIPRAEALWIAEAAPFADLVEEDLQARLPKEDAFSKIEKDFEAFSTSLGEHPSSLIRRQYWNYAIPIHDLTLAQDLKSLIPNQTVYVFGMVLVRQSPLTAKGMIFFTLEDETGFINLAFTPPISKQYSEIINRQGFICISGKLQSVQEGHSILVRKVYPAHSSPKVIDLKKLRAIHNTEDSPASRKTLQRARNYM</sequence>
<dbReference type="AlphaFoldDB" id="A0A1Y6CS98"/>
<dbReference type="InterPro" id="IPR004805">
    <property type="entry name" value="DnaE2/DnaE/PolC"/>
</dbReference>
<keyword evidence="9" id="KW-0227">DNA damage</keyword>
<keyword evidence="8" id="KW-0235">DNA replication</keyword>
<feature type="domain" description="Polymerase/histidinol phosphatase N-terminal" evidence="13">
    <location>
        <begin position="11"/>
        <end position="80"/>
    </location>
</feature>
<dbReference type="Pfam" id="PF07733">
    <property type="entry name" value="DNA_pol3_alpha"/>
    <property type="match status" value="1"/>
</dbReference>
<dbReference type="SUPFAM" id="SSF89550">
    <property type="entry name" value="PHP domain-like"/>
    <property type="match status" value="1"/>
</dbReference>
<comment type="similarity">
    <text evidence="2">Belongs to the DNA polymerase type-C family. DnaE2 subfamily.</text>
</comment>
<comment type="catalytic activity">
    <reaction evidence="12">
        <text>DNA(n) + a 2'-deoxyribonucleoside 5'-triphosphate = DNA(n+1) + diphosphate</text>
        <dbReference type="Rhea" id="RHEA:22508"/>
        <dbReference type="Rhea" id="RHEA-COMP:17339"/>
        <dbReference type="Rhea" id="RHEA-COMP:17340"/>
        <dbReference type="ChEBI" id="CHEBI:33019"/>
        <dbReference type="ChEBI" id="CHEBI:61560"/>
        <dbReference type="ChEBI" id="CHEBI:173112"/>
        <dbReference type="EC" id="2.7.7.7"/>
    </reaction>
</comment>
<dbReference type="OrthoDB" id="5287029at2"/>
<dbReference type="Proteomes" id="UP000192907">
    <property type="component" value="Unassembled WGS sequence"/>
</dbReference>
<evidence type="ECO:0000313" key="14">
    <source>
        <dbReference type="EMBL" id="SMF72683.1"/>
    </source>
</evidence>
<dbReference type="Pfam" id="PF14579">
    <property type="entry name" value="HHH_6"/>
    <property type="match status" value="1"/>
</dbReference>
<dbReference type="EC" id="2.7.7.7" evidence="3"/>
<dbReference type="GO" id="GO:0003676">
    <property type="term" value="F:nucleic acid binding"/>
    <property type="evidence" value="ECO:0007669"/>
    <property type="project" value="InterPro"/>
</dbReference>
<evidence type="ECO:0000256" key="3">
    <source>
        <dbReference type="ARBA" id="ARBA00012417"/>
    </source>
</evidence>
<evidence type="ECO:0000256" key="8">
    <source>
        <dbReference type="ARBA" id="ARBA00022705"/>
    </source>
</evidence>
<evidence type="ECO:0000256" key="7">
    <source>
        <dbReference type="ARBA" id="ARBA00022695"/>
    </source>
</evidence>
<keyword evidence="15" id="KW-1185">Reference proteome</keyword>
<dbReference type="PANTHER" id="PTHR32294:SF4">
    <property type="entry name" value="ERROR-PRONE DNA POLYMERASE"/>
    <property type="match status" value="1"/>
</dbReference>
<dbReference type="Gene3D" id="3.20.20.140">
    <property type="entry name" value="Metal-dependent hydrolases"/>
    <property type="match status" value="1"/>
</dbReference>
<keyword evidence="6" id="KW-0808">Transferase</keyword>
<dbReference type="GO" id="GO:0008408">
    <property type="term" value="F:3'-5' exonuclease activity"/>
    <property type="evidence" value="ECO:0007669"/>
    <property type="project" value="InterPro"/>
</dbReference>
<evidence type="ECO:0000256" key="12">
    <source>
        <dbReference type="ARBA" id="ARBA00049244"/>
    </source>
</evidence>
<reference evidence="15" key="1">
    <citation type="submission" date="2017-04" db="EMBL/GenBank/DDBJ databases">
        <authorList>
            <person name="Varghese N."/>
            <person name="Submissions S."/>
        </authorList>
    </citation>
    <scope>NUCLEOTIDE SEQUENCE [LARGE SCALE GENOMIC DNA]</scope>
    <source>
        <strain evidence="15">RKEM611</strain>
    </source>
</reference>
<keyword evidence="11" id="KW-0234">DNA repair</keyword>
<evidence type="ECO:0000256" key="4">
    <source>
        <dbReference type="ARBA" id="ARBA00017273"/>
    </source>
</evidence>
<evidence type="ECO:0000313" key="15">
    <source>
        <dbReference type="Proteomes" id="UP000192907"/>
    </source>
</evidence>
<evidence type="ECO:0000256" key="2">
    <source>
        <dbReference type="ARBA" id="ARBA00007391"/>
    </source>
</evidence>
<dbReference type="InterPro" id="IPR004013">
    <property type="entry name" value="PHP_dom"/>
</dbReference>
<evidence type="ECO:0000256" key="1">
    <source>
        <dbReference type="ARBA" id="ARBA00004496"/>
    </source>
</evidence>
<gene>
    <name evidence="14" type="ORF">SAMN06296036_12727</name>
</gene>
<evidence type="ECO:0000256" key="10">
    <source>
        <dbReference type="ARBA" id="ARBA00022932"/>
    </source>
</evidence>
<dbReference type="InterPro" id="IPR040982">
    <property type="entry name" value="DNA_pol3_finger"/>
</dbReference>
<dbReference type="GO" id="GO:0006281">
    <property type="term" value="P:DNA repair"/>
    <property type="evidence" value="ECO:0007669"/>
    <property type="project" value="UniProtKB-KW"/>
</dbReference>
<evidence type="ECO:0000256" key="6">
    <source>
        <dbReference type="ARBA" id="ARBA00022679"/>
    </source>
</evidence>
<proteinExistence type="inferred from homology"/>
<dbReference type="STRING" id="1513793.SAMN06296036_12727"/>
<dbReference type="InterPro" id="IPR016195">
    <property type="entry name" value="Pol/histidinol_Pase-like"/>
</dbReference>
<dbReference type="SMART" id="SM00481">
    <property type="entry name" value="POLIIIAc"/>
    <property type="match status" value="1"/>
</dbReference>
<dbReference type="Pfam" id="PF17657">
    <property type="entry name" value="DNA_pol3_finger"/>
    <property type="match status" value="1"/>
</dbReference>
<organism evidence="14 15">
    <name type="scientific">Pseudobacteriovorax antillogorgiicola</name>
    <dbReference type="NCBI Taxonomy" id="1513793"/>
    <lineage>
        <taxon>Bacteria</taxon>
        <taxon>Pseudomonadati</taxon>
        <taxon>Bdellovibrionota</taxon>
        <taxon>Oligoflexia</taxon>
        <taxon>Oligoflexales</taxon>
        <taxon>Pseudobacteriovoracaceae</taxon>
        <taxon>Pseudobacteriovorax</taxon>
    </lineage>
</organism>
<comment type="subcellular location">
    <subcellularLocation>
        <location evidence="1">Cytoplasm</location>
    </subcellularLocation>
</comment>
<dbReference type="EMBL" id="FWZT01000027">
    <property type="protein sequence ID" value="SMF72683.1"/>
    <property type="molecule type" value="Genomic_DNA"/>
</dbReference>
<dbReference type="CDD" id="cd04485">
    <property type="entry name" value="DnaE_OBF"/>
    <property type="match status" value="1"/>
</dbReference>
<evidence type="ECO:0000256" key="5">
    <source>
        <dbReference type="ARBA" id="ARBA00022490"/>
    </source>
</evidence>